<dbReference type="RefSeq" id="XP_013255905.1">
    <property type="nucleotide sequence ID" value="XM_013400451.1"/>
</dbReference>
<dbReference type="GO" id="GO:0004479">
    <property type="term" value="F:methionyl-tRNA formyltransferase activity"/>
    <property type="evidence" value="ECO:0007669"/>
    <property type="project" value="UniProtKB-EC"/>
</dbReference>
<keyword evidence="4" id="KW-1185">Reference proteome</keyword>
<organism evidence="3 4">
    <name type="scientific">Exophiala aquamarina CBS 119918</name>
    <dbReference type="NCBI Taxonomy" id="1182545"/>
    <lineage>
        <taxon>Eukaryota</taxon>
        <taxon>Fungi</taxon>
        <taxon>Dikarya</taxon>
        <taxon>Ascomycota</taxon>
        <taxon>Pezizomycotina</taxon>
        <taxon>Eurotiomycetes</taxon>
        <taxon>Chaetothyriomycetidae</taxon>
        <taxon>Chaetothyriales</taxon>
        <taxon>Herpotrichiellaceae</taxon>
        <taxon>Exophiala</taxon>
    </lineage>
</organism>
<feature type="domain" description="Formyl transferase N-terminal" evidence="2">
    <location>
        <begin position="46"/>
        <end position="208"/>
    </location>
</feature>
<name>A0A072PCP6_9EURO</name>
<gene>
    <name evidence="3" type="ORF">A1O9_10763</name>
</gene>
<dbReference type="EC" id="2.1.2.9" evidence="1"/>
<evidence type="ECO:0000313" key="4">
    <source>
        <dbReference type="Proteomes" id="UP000027920"/>
    </source>
</evidence>
<dbReference type="VEuPathDB" id="FungiDB:A1O9_10763"/>
<sequence length="421" mass="46273">MRPPLSWLPRRIAATWSRKLTSTRVQQQTVRWISSIANEKHSAPLRILFCGSDTFSTASLKALHEESKSADSIILSIDVVTRKDKYIGRGNKILSKTPLGDFAENLELPVHKIDTFTGWQPPVYDSSFNSEINLIVAVSFGLLIPMRIINGATYGGLNVHPSMLPNLRGAAPIRWAIMNGLTHTGVSVQTLHPTKFDGGIVLAQTPYPGLQIPDKDNISPNDLTKILAPMGSELLIDVIRNKLYVPPYEAVPSTLDESGIMPAPKFTRMTQAIDFQTMSRDAILRRNRATGRSNLLVGAKPLGSVEELTMKVGKTLRLPTGHDVPSEIQDELLTIPKGLPYALADEEIDSGILTNPLIVNVTPDQPGRPSQLVIPDITIPSKRQDKAASAAFHANLFRPDPVKIGPYQLWLFGHPLSYPTL</sequence>
<dbReference type="AlphaFoldDB" id="A0A072PCP6"/>
<evidence type="ECO:0000256" key="1">
    <source>
        <dbReference type="ARBA" id="ARBA00012261"/>
    </source>
</evidence>
<dbReference type="PANTHER" id="PTHR11138">
    <property type="entry name" value="METHIONYL-TRNA FORMYLTRANSFERASE"/>
    <property type="match status" value="1"/>
</dbReference>
<dbReference type="GO" id="GO:0005739">
    <property type="term" value="C:mitochondrion"/>
    <property type="evidence" value="ECO:0007669"/>
    <property type="project" value="TreeGrafter"/>
</dbReference>
<proteinExistence type="predicted"/>
<protein>
    <recommendedName>
        <fullName evidence="1">methionyl-tRNA formyltransferase</fullName>
        <ecNumber evidence="1">2.1.2.9</ecNumber>
    </recommendedName>
</protein>
<reference evidence="3 4" key="1">
    <citation type="submission" date="2013-03" db="EMBL/GenBank/DDBJ databases">
        <title>The Genome Sequence of Exophiala aquamarina CBS 119918.</title>
        <authorList>
            <consortium name="The Broad Institute Genomics Platform"/>
            <person name="Cuomo C."/>
            <person name="de Hoog S."/>
            <person name="Gorbushina A."/>
            <person name="Walker B."/>
            <person name="Young S.K."/>
            <person name="Zeng Q."/>
            <person name="Gargeya S."/>
            <person name="Fitzgerald M."/>
            <person name="Haas B."/>
            <person name="Abouelleil A."/>
            <person name="Allen A.W."/>
            <person name="Alvarado L."/>
            <person name="Arachchi H.M."/>
            <person name="Berlin A.M."/>
            <person name="Chapman S.B."/>
            <person name="Gainer-Dewar J."/>
            <person name="Goldberg J."/>
            <person name="Griggs A."/>
            <person name="Gujja S."/>
            <person name="Hansen M."/>
            <person name="Howarth C."/>
            <person name="Imamovic A."/>
            <person name="Ireland A."/>
            <person name="Larimer J."/>
            <person name="McCowan C."/>
            <person name="Murphy C."/>
            <person name="Pearson M."/>
            <person name="Poon T.W."/>
            <person name="Priest M."/>
            <person name="Roberts A."/>
            <person name="Saif S."/>
            <person name="Shea T."/>
            <person name="Sisk P."/>
            <person name="Sykes S."/>
            <person name="Wortman J."/>
            <person name="Nusbaum C."/>
            <person name="Birren B."/>
        </authorList>
    </citation>
    <scope>NUCLEOTIDE SEQUENCE [LARGE SCALE GENOMIC DNA]</scope>
    <source>
        <strain evidence="3 4">CBS 119918</strain>
    </source>
</reference>
<dbReference type="STRING" id="1182545.A0A072PCP6"/>
<dbReference type="EMBL" id="AMGV01000014">
    <property type="protein sequence ID" value="KEF53315.1"/>
    <property type="molecule type" value="Genomic_DNA"/>
</dbReference>
<accession>A0A072PCP6</accession>
<dbReference type="HOGENOM" id="CLU_033347_0_2_1"/>
<dbReference type="InterPro" id="IPR002376">
    <property type="entry name" value="Formyl_transf_N"/>
</dbReference>
<comment type="caution">
    <text evidence="3">The sequence shown here is derived from an EMBL/GenBank/DDBJ whole genome shotgun (WGS) entry which is preliminary data.</text>
</comment>
<dbReference type="CDD" id="cd08646">
    <property type="entry name" value="FMT_core_Met-tRNA-FMT_N"/>
    <property type="match status" value="1"/>
</dbReference>
<dbReference type="OrthoDB" id="10268103at2759"/>
<evidence type="ECO:0000313" key="3">
    <source>
        <dbReference type="EMBL" id="KEF53315.1"/>
    </source>
</evidence>
<dbReference type="Proteomes" id="UP000027920">
    <property type="component" value="Unassembled WGS sequence"/>
</dbReference>
<dbReference type="SUPFAM" id="SSF53328">
    <property type="entry name" value="Formyltransferase"/>
    <property type="match status" value="1"/>
</dbReference>
<dbReference type="Pfam" id="PF00551">
    <property type="entry name" value="Formyl_trans_N"/>
    <property type="match status" value="1"/>
</dbReference>
<evidence type="ECO:0000259" key="2">
    <source>
        <dbReference type="Pfam" id="PF00551"/>
    </source>
</evidence>
<dbReference type="Gene3D" id="3.40.50.12230">
    <property type="match status" value="1"/>
</dbReference>
<dbReference type="GeneID" id="25285667"/>
<dbReference type="InterPro" id="IPR041711">
    <property type="entry name" value="Met-tRNA-FMT_N"/>
</dbReference>
<dbReference type="InterPro" id="IPR036477">
    <property type="entry name" value="Formyl_transf_N_sf"/>
</dbReference>
<dbReference type="PANTHER" id="PTHR11138:SF5">
    <property type="entry name" value="METHIONYL-TRNA FORMYLTRANSFERASE, MITOCHONDRIAL"/>
    <property type="match status" value="1"/>
</dbReference>